<dbReference type="InterPro" id="IPR037274">
    <property type="entry name" value="Znf_CHY_sf"/>
</dbReference>
<name>A0A494ZRP5_9BACI</name>
<evidence type="ECO:0000256" key="2">
    <source>
        <dbReference type="ARBA" id="ARBA00022771"/>
    </source>
</evidence>
<dbReference type="EMBL" id="RBZP01000031">
    <property type="protein sequence ID" value="RKQ28429.1"/>
    <property type="molecule type" value="Genomic_DNA"/>
</dbReference>
<dbReference type="PANTHER" id="PTHR28082">
    <property type="entry name" value="ZINC FINGER PROTEIN"/>
    <property type="match status" value="1"/>
</dbReference>
<comment type="caution">
    <text evidence="5">The sequence shown here is derived from an EMBL/GenBank/DDBJ whole genome shotgun (WGS) entry which is preliminary data.</text>
</comment>
<dbReference type="SUPFAM" id="SSF161219">
    <property type="entry name" value="CHY zinc finger-like"/>
    <property type="match status" value="1"/>
</dbReference>
<dbReference type="Proteomes" id="UP000269301">
    <property type="component" value="Unassembled WGS sequence"/>
</dbReference>
<dbReference type="PROSITE" id="PS51266">
    <property type="entry name" value="ZF_CHY"/>
    <property type="match status" value="1"/>
</dbReference>
<keyword evidence="1" id="KW-0479">Metal-binding</keyword>
<dbReference type="RefSeq" id="WP_121206125.1">
    <property type="nucleotide sequence ID" value="NZ_RBZP01000031.1"/>
</dbReference>
<keyword evidence="3" id="KW-0862">Zinc</keyword>
<proteinExistence type="predicted"/>
<evidence type="ECO:0000256" key="3">
    <source>
        <dbReference type="ARBA" id="ARBA00022833"/>
    </source>
</evidence>
<organism evidence="5 6">
    <name type="scientific">Oceanobacillus halophilus</name>
    <dbReference type="NCBI Taxonomy" id="930130"/>
    <lineage>
        <taxon>Bacteria</taxon>
        <taxon>Bacillati</taxon>
        <taxon>Bacillota</taxon>
        <taxon>Bacilli</taxon>
        <taxon>Bacillales</taxon>
        <taxon>Bacillaceae</taxon>
        <taxon>Oceanobacillus</taxon>
    </lineage>
</organism>
<dbReference type="PANTHER" id="PTHR28082:SF1">
    <property type="entry name" value="HELPER OF TIM PROTEIN 13"/>
    <property type="match status" value="1"/>
</dbReference>
<dbReference type="InterPro" id="IPR016694">
    <property type="entry name" value="UCP017292"/>
</dbReference>
<dbReference type="OrthoDB" id="882119at2"/>
<dbReference type="GO" id="GO:0008270">
    <property type="term" value="F:zinc ion binding"/>
    <property type="evidence" value="ECO:0007669"/>
    <property type="project" value="UniProtKB-KW"/>
</dbReference>
<sequence length="108" mass="12710">MMINGRRVKGAVDQETRCKHYDSLQDRIAIKFPCCQEYFPCYQCHKEHGCGGREIWLRTEFHQKAILCGSCKKEMSIQSYICSQSECPKCQVSFNPGCKWHHHLYFDI</sequence>
<dbReference type="AlphaFoldDB" id="A0A494ZRP5"/>
<dbReference type="InterPro" id="IPR052604">
    <property type="entry name" value="Mito_Tim_assembly_helper"/>
</dbReference>
<dbReference type="PIRSF" id="PIRSF017292">
    <property type="entry name" value="UCP017292_Znf_CHY"/>
    <property type="match status" value="1"/>
</dbReference>
<accession>A0A494ZRP5</accession>
<keyword evidence="6" id="KW-1185">Reference proteome</keyword>
<keyword evidence="2" id="KW-0863">Zinc-finger</keyword>
<evidence type="ECO:0000259" key="4">
    <source>
        <dbReference type="PROSITE" id="PS51266"/>
    </source>
</evidence>
<dbReference type="Pfam" id="PF05495">
    <property type="entry name" value="zf-CHY"/>
    <property type="match status" value="1"/>
</dbReference>
<feature type="domain" description="CHY-type" evidence="4">
    <location>
        <begin position="11"/>
        <end position="92"/>
    </location>
</feature>
<evidence type="ECO:0000256" key="1">
    <source>
        <dbReference type="ARBA" id="ARBA00022723"/>
    </source>
</evidence>
<protein>
    <recommendedName>
        <fullName evidence="4">CHY-type domain-containing protein</fullName>
    </recommendedName>
</protein>
<gene>
    <name evidence="5" type="ORF">D8M06_18820</name>
</gene>
<dbReference type="InterPro" id="IPR008913">
    <property type="entry name" value="Znf_CHY"/>
</dbReference>
<evidence type="ECO:0000313" key="5">
    <source>
        <dbReference type="EMBL" id="RKQ28429.1"/>
    </source>
</evidence>
<evidence type="ECO:0000313" key="6">
    <source>
        <dbReference type="Proteomes" id="UP000269301"/>
    </source>
</evidence>
<reference evidence="5 6" key="1">
    <citation type="journal article" date="2016" name="Int. J. Syst. Evol. Microbiol.">
        <title>Oceanobacillus halophilus sp. nov., a novel moderately halophilic bacterium from a hypersaline lake.</title>
        <authorList>
            <person name="Amoozegar M.A."/>
            <person name="Bagheri M."/>
            <person name="Makhdoumi A."/>
            <person name="Nikou M.M."/>
            <person name="Fazeli S.A.S."/>
            <person name="Schumann P."/>
            <person name="Sproer C."/>
            <person name="Sanchez-Porro C."/>
            <person name="Ventosa A."/>
        </authorList>
    </citation>
    <scope>NUCLEOTIDE SEQUENCE [LARGE SCALE GENOMIC DNA]</scope>
    <source>
        <strain evidence="5 6">DSM 23996</strain>
    </source>
</reference>